<evidence type="ECO:0000313" key="3">
    <source>
        <dbReference type="EMBL" id="CAH1796681.1"/>
    </source>
</evidence>
<name>A0A8J1XTT6_OWEFU</name>
<evidence type="ECO:0000256" key="2">
    <source>
        <dbReference type="ARBA" id="ARBA00022837"/>
    </source>
</evidence>
<sequence>MPLYNLSPSSYLGLSAWFNQYARGSTLLGKQELRAVLSKHGLKPTDSELQSMIDEVSVESNGIGFQAFIDLASEYDGYRDQNKEFAEAFRIYDRSGSGEISKEDLEYCLNKMGNKGASVDAIIAEADRNKDGKIQYDEFVELMKRRL</sequence>
<dbReference type="EMBL" id="CAIIXF020000010">
    <property type="protein sequence ID" value="CAH1796681.1"/>
    <property type="molecule type" value="Genomic_DNA"/>
</dbReference>
<comment type="caution">
    <text evidence="3">The sequence shown here is derived from an EMBL/GenBank/DDBJ whole genome shotgun (WGS) entry which is preliminary data.</text>
</comment>
<dbReference type="SMART" id="SM00054">
    <property type="entry name" value="EFh"/>
    <property type="match status" value="2"/>
</dbReference>
<protein>
    <submittedName>
        <fullName evidence="3">Uncharacterized protein</fullName>
    </submittedName>
</protein>
<proteinExistence type="predicted"/>
<gene>
    <name evidence="3" type="ORF">OFUS_LOCUS21064</name>
</gene>
<keyword evidence="2" id="KW-0106">Calcium</keyword>
<dbReference type="InterPro" id="IPR011992">
    <property type="entry name" value="EF-hand-dom_pair"/>
</dbReference>
<dbReference type="Proteomes" id="UP000749559">
    <property type="component" value="Unassembled WGS sequence"/>
</dbReference>
<dbReference type="AlphaFoldDB" id="A0A8J1XTT6"/>
<keyword evidence="1" id="KW-0677">Repeat</keyword>
<dbReference type="Gene3D" id="1.10.238.10">
    <property type="entry name" value="EF-hand"/>
    <property type="match status" value="2"/>
</dbReference>
<evidence type="ECO:0000256" key="1">
    <source>
        <dbReference type="ARBA" id="ARBA00022737"/>
    </source>
</evidence>
<evidence type="ECO:0000313" key="4">
    <source>
        <dbReference type="Proteomes" id="UP000749559"/>
    </source>
</evidence>
<dbReference type="PROSITE" id="PS00018">
    <property type="entry name" value="EF_HAND_1"/>
    <property type="match status" value="2"/>
</dbReference>
<dbReference type="PANTHER" id="PTHR23050">
    <property type="entry name" value="CALCIUM BINDING PROTEIN"/>
    <property type="match status" value="1"/>
</dbReference>
<dbReference type="PROSITE" id="PS50222">
    <property type="entry name" value="EF_HAND_2"/>
    <property type="match status" value="2"/>
</dbReference>
<dbReference type="Pfam" id="PF13499">
    <property type="entry name" value="EF-hand_7"/>
    <property type="match status" value="1"/>
</dbReference>
<dbReference type="InterPro" id="IPR050145">
    <property type="entry name" value="Centrin_CML-like"/>
</dbReference>
<accession>A0A8J1XTT6</accession>
<dbReference type="GO" id="GO:0005509">
    <property type="term" value="F:calcium ion binding"/>
    <property type="evidence" value="ECO:0007669"/>
    <property type="project" value="InterPro"/>
</dbReference>
<dbReference type="SUPFAM" id="SSF47473">
    <property type="entry name" value="EF-hand"/>
    <property type="match status" value="1"/>
</dbReference>
<dbReference type="CDD" id="cd00051">
    <property type="entry name" value="EFh"/>
    <property type="match status" value="1"/>
</dbReference>
<dbReference type="InterPro" id="IPR018247">
    <property type="entry name" value="EF_Hand_1_Ca_BS"/>
</dbReference>
<dbReference type="FunFam" id="1.10.238.10:FF:000003">
    <property type="entry name" value="Calmodulin A"/>
    <property type="match status" value="1"/>
</dbReference>
<dbReference type="InterPro" id="IPR002048">
    <property type="entry name" value="EF_hand_dom"/>
</dbReference>
<dbReference type="OrthoDB" id="26525at2759"/>
<reference evidence="3" key="1">
    <citation type="submission" date="2022-03" db="EMBL/GenBank/DDBJ databases">
        <authorList>
            <person name="Martin C."/>
        </authorList>
    </citation>
    <scope>NUCLEOTIDE SEQUENCE</scope>
</reference>
<organism evidence="3 4">
    <name type="scientific">Owenia fusiformis</name>
    <name type="common">Polychaete worm</name>
    <dbReference type="NCBI Taxonomy" id="6347"/>
    <lineage>
        <taxon>Eukaryota</taxon>
        <taxon>Metazoa</taxon>
        <taxon>Spiralia</taxon>
        <taxon>Lophotrochozoa</taxon>
        <taxon>Annelida</taxon>
        <taxon>Polychaeta</taxon>
        <taxon>Sedentaria</taxon>
        <taxon>Canalipalpata</taxon>
        <taxon>Sabellida</taxon>
        <taxon>Oweniida</taxon>
        <taxon>Oweniidae</taxon>
        <taxon>Owenia</taxon>
    </lineage>
</organism>
<keyword evidence="4" id="KW-1185">Reference proteome</keyword>